<proteinExistence type="predicted"/>
<protein>
    <recommendedName>
        <fullName evidence="2 3">Apple domain-containing protein</fullName>
    </recommendedName>
</protein>
<sequence>MKLTHIATALGMSHLAAAGIAETTARGPYSAAFDQHCGNDQTQGTLTVDGKTFSYYCNVAQSTGSSHYIKLSTPERCIDVCDDDDDCDTAVWDRSQGQCWLGQGTGDRVPYAGRMVIAELDPLAKCEASLAKYKPGAPTCAASDRKIAEVDDTSFYLVCGQVPTTMTKQTGTFNSLEDCLRKCTTDSNCSFASFENKQLLCYHSAEDFVSSKPNNYADWETGVKIPR</sequence>
<reference evidence="4" key="1">
    <citation type="submission" date="2016-12" db="EMBL/GenBank/DDBJ databases">
        <title>The genomes of Aspergillus section Nigri reveals drivers in fungal speciation.</title>
        <authorList>
            <consortium name="DOE Joint Genome Institute"/>
            <person name="Vesth T.C."/>
            <person name="Nybo J."/>
            <person name="Theobald S."/>
            <person name="Brandl J."/>
            <person name="Frisvad J.C."/>
            <person name="Nielsen K.F."/>
            <person name="Lyhne E.K."/>
            <person name="Kogle M.E."/>
            <person name="Kuo A."/>
            <person name="Riley R."/>
            <person name="Clum A."/>
            <person name="Nolan M."/>
            <person name="Lipzen A."/>
            <person name="Salamov A."/>
            <person name="Henrissat B."/>
            <person name="Wiebenga A."/>
            <person name="De vries R.P."/>
            <person name="Grigoriev I.V."/>
            <person name="Mortensen U.H."/>
            <person name="Andersen M.R."/>
            <person name="Baker S.E."/>
        </authorList>
    </citation>
    <scope>NUCLEOTIDE SEQUENCE</scope>
    <source>
        <strain evidence="4">IBT 28561</strain>
    </source>
</reference>
<dbReference type="OrthoDB" id="4464125at2759"/>
<evidence type="ECO:0000259" key="3">
    <source>
        <dbReference type="Pfam" id="PF14295"/>
    </source>
</evidence>
<feature type="domain" description="Apple" evidence="2">
    <location>
        <begin position="166"/>
        <end position="210"/>
    </location>
</feature>
<keyword evidence="1" id="KW-0732">Signal</keyword>
<organism evidence="4 5">
    <name type="scientific">Aspergillus campestris (strain IBT 28561)</name>
    <dbReference type="NCBI Taxonomy" id="1392248"/>
    <lineage>
        <taxon>Eukaryota</taxon>
        <taxon>Fungi</taxon>
        <taxon>Dikarya</taxon>
        <taxon>Ascomycota</taxon>
        <taxon>Pezizomycotina</taxon>
        <taxon>Eurotiomycetes</taxon>
        <taxon>Eurotiomycetidae</taxon>
        <taxon>Eurotiales</taxon>
        <taxon>Aspergillaceae</taxon>
        <taxon>Aspergillus</taxon>
        <taxon>Aspergillus subgen. Circumdati</taxon>
    </lineage>
</organism>
<evidence type="ECO:0000313" key="4">
    <source>
        <dbReference type="EMBL" id="PKY09342.1"/>
    </source>
</evidence>
<dbReference type="Gene3D" id="3.50.4.10">
    <property type="entry name" value="Hepatocyte Growth Factor"/>
    <property type="match status" value="2"/>
</dbReference>
<keyword evidence="5" id="KW-1185">Reference proteome</keyword>
<dbReference type="Pfam" id="PF14295">
    <property type="entry name" value="PAN_4"/>
    <property type="match status" value="1"/>
</dbReference>
<gene>
    <name evidence="4" type="ORF">P168DRAFT_278835</name>
</gene>
<dbReference type="GeneID" id="36543247"/>
<feature type="chain" id="PRO_5014129446" description="Apple domain-containing protein" evidence="1">
    <location>
        <begin position="19"/>
        <end position="227"/>
    </location>
</feature>
<dbReference type="Proteomes" id="UP000234254">
    <property type="component" value="Unassembled WGS sequence"/>
</dbReference>
<dbReference type="SUPFAM" id="SSF57414">
    <property type="entry name" value="Hairpin loop containing domain-like"/>
    <property type="match status" value="1"/>
</dbReference>
<dbReference type="AlphaFoldDB" id="A0A2I1DHJ1"/>
<dbReference type="EMBL" id="MSFM01000001">
    <property type="protein sequence ID" value="PKY09342.1"/>
    <property type="molecule type" value="Genomic_DNA"/>
</dbReference>
<comment type="caution">
    <text evidence="4">The sequence shown here is derived from an EMBL/GenBank/DDBJ whole genome shotgun (WGS) entry which is preliminary data.</text>
</comment>
<evidence type="ECO:0000256" key="1">
    <source>
        <dbReference type="SAM" id="SignalP"/>
    </source>
</evidence>
<feature type="domain" description="Apple" evidence="3">
    <location>
        <begin position="71"/>
        <end position="101"/>
    </location>
</feature>
<dbReference type="VEuPathDB" id="FungiDB:P168DRAFT_278835"/>
<evidence type="ECO:0000313" key="5">
    <source>
        <dbReference type="Proteomes" id="UP000234254"/>
    </source>
</evidence>
<dbReference type="RefSeq" id="XP_024697936.1">
    <property type="nucleotide sequence ID" value="XM_024835723.1"/>
</dbReference>
<dbReference type="InterPro" id="IPR003609">
    <property type="entry name" value="Pan_app"/>
</dbReference>
<evidence type="ECO:0000259" key="2">
    <source>
        <dbReference type="Pfam" id="PF00024"/>
    </source>
</evidence>
<dbReference type="Pfam" id="PF00024">
    <property type="entry name" value="PAN_1"/>
    <property type="match status" value="1"/>
</dbReference>
<feature type="signal peptide" evidence="1">
    <location>
        <begin position="1"/>
        <end position="18"/>
    </location>
</feature>
<accession>A0A2I1DHJ1</accession>
<name>A0A2I1DHJ1_ASPC2</name>